<dbReference type="eggNOG" id="COG1309">
    <property type="taxonomic scope" value="Bacteria"/>
</dbReference>
<dbReference type="InterPro" id="IPR039532">
    <property type="entry name" value="TetR_C_Firmicutes"/>
</dbReference>
<evidence type="ECO:0000259" key="3">
    <source>
        <dbReference type="PROSITE" id="PS50977"/>
    </source>
</evidence>
<evidence type="ECO:0000313" key="4">
    <source>
        <dbReference type="EMBL" id="AGK96722.1"/>
    </source>
</evidence>
<dbReference type="AlphaFoldDB" id="R4K0V7"/>
<dbReference type="InterPro" id="IPR050624">
    <property type="entry name" value="HTH-type_Tx_Regulator"/>
</dbReference>
<dbReference type="PANTHER" id="PTHR43479:SF11">
    <property type="entry name" value="ACREF_ENVCD OPERON REPRESSOR-RELATED"/>
    <property type="match status" value="1"/>
</dbReference>
<proteinExistence type="predicted"/>
<dbReference type="Pfam" id="PF00440">
    <property type="entry name" value="TetR_N"/>
    <property type="match status" value="1"/>
</dbReference>
<dbReference type="InterPro" id="IPR001647">
    <property type="entry name" value="HTH_TetR"/>
</dbReference>
<organism evidence="4 5">
    <name type="scientific">Clostridium pasteurianum BC1</name>
    <dbReference type="NCBI Taxonomy" id="86416"/>
    <lineage>
        <taxon>Bacteria</taxon>
        <taxon>Bacillati</taxon>
        <taxon>Bacillota</taxon>
        <taxon>Clostridia</taxon>
        <taxon>Eubacteriales</taxon>
        <taxon>Clostridiaceae</taxon>
        <taxon>Clostridium</taxon>
    </lineage>
</organism>
<dbReference type="Gene3D" id="1.10.357.10">
    <property type="entry name" value="Tetracycline Repressor, domain 2"/>
    <property type="match status" value="1"/>
</dbReference>
<feature type="DNA-binding region" description="H-T-H motif" evidence="2">
    <location>
        <begin position="36"/>
        <end position="55"/>
    </location>
</feature>
<evidence type="ECO:0000256" key="2">
    <source>
        <dbReference type="PROSITE-ProRule" id="PRU00335"/>
    </source>
</evidence>
<dbReference type="KEGG" id="cpas:Clopa_1819"/>
<dbReference type="SUPFAM" id="SSF46689">
    <property type="entry name" value="Homeodomain-like"/>
    <property type="match status" value="1"/>
</dbReference>
<keyword evidence="1 2" id="KW-0238">DNA-binding</keyword>
<name>R4K0V7_CLOPA</name>
<evidence type="ECO:0000256" key="1">
    <source>
        <dbReference type="ARBA" id="ARBA00023125"/>
    </source>
</evidence>
<dbReference type="STRING" id="86416.Clopa_1819"/>
<dbReference type="PATRIC" id="fig|86416.3.peg.1794"/>
<accession>R4K0V7</accession>
<dbReference type="EMBL" id="CP003261">
    <property type="protein sequence ID" value="AGK96722.1"/>
    <property type="molecule type" value="Genomic_DNA"/>
</dbReference>
<dbReference type="PROSITE" id="PS50977">
    <property type="entry name" value="HTH_TETR_2"/>
    <property type="match status" value="1"/>
</dbReference>
<reference evidence="4 5" key="1">
    <citation type="submission" date="2012-01" db="EMBL/GenBank/DDBJ databases">
        <title>Complete sequence of chromosome of Clostridium pasteurianum BC1.</title>
        <authorList>
            <consortium name="US DOE Joint Genome Institute"/>
            <person name="Lucas S."/>
            <person name="Han J."/>
            <person name="Lapidus A."/>
            <person name="Cheng J.-F."/>
            <person name="Goodwin L."/>
            <person name="Pitluck S."/>
            <person name="Peters L."/>
            <person name="Mikhailova N."/>
            <person name="Teshima H."/>
            <person name="Detter J.C."/>
            <person name="Han C."/>
            <person name="Tapia R."/>
            <person name="Land M."/>
            <person name="Hauser L."/>
            <person name="Kyrpides N."/>
            <person name="Ivanova N."/>
            <person name="Pagani I."/>
            <person name="Dunn J."/>
            <person name="Taghavi S."/>
            <person name="Francis A."/>
            <person name="van der Lelie D."/>
            <person name="Woyke T."/>
        </authorList>
    </citation>
    <scope>NUCLEOTIDE SEQUENCE [LARGE SCALE GENOMIC DNA]</scope>
    <source>
        <strain evidence="4 5">BC1</strain>
    </source>
</reference>
<keyword evidence="5" id="KW-1185">Reference proteome</keyword>
<feature type="domain" description="HTH tetR-type" evidence="3">
    <location>
        <begin position="13"/>
        <end position="73"/>
    </location>
</feature>
<gene>
    <name evidence="4" type="ORF">Clopa_1819</name>
</gene>
<dbReference type="InterPro" id="IPR009057">
    <property type="entry name" value="Homeodomain-like_sf"/>
</dbReference>
<dbReference type="HOGENOM" id="CLU_087539_6_0_9"/>
<dbReference type="Pfam" id="PF14278">
    <property type="entry name" value="TetR_C_8"/>
    <property type="match status" value="1"/>
</dbReference>
<dbReference type="PANTHER" id="PTHR43479">
    <property type="entry name" value="ACREF/ENVCD OPERON REPRESSOR-RELATED"/>
    <property type="match status" value="1"/>
</dbReference>
<protein>
    <submittedName>
        <fullName evidence="4">Transcriptional regulator</fullName>
    </submittedName>
</protein>
<dbReference type="Proteomes" id="UP000013523">
    <property type="component" value="Chromosome"/>
</dbReference>
<sequence length="208" mass="25050">MLHQKNLVNKQVQRTREWILEALLLLLETTPYDKIKITNITKKAGVARQTFYRNYKSKDDIIIKYLDYIFKERLEITKKIQGNNQNDVLNDLLFAHLKKHREPLLKIIKAGPYYLILERFEKFIKYLVHLYKEEHTTIDKLNELHYKYSIKYQIAGVSTIMVDWLRNDMPLSFEEMRKMISEFGKSFIEQGNYMPDILYSFANQFENL</sequence>
<evidence type="ECO:0000313" key="5">
    <source>
        <dbReference type="Proteomes" id="UP000013523"/>
    </source>
</evidence>
<dbReference type="GO" id="GO:0003677">
    <property type="term" value="F:DNA binding"/>
    <property type="evidence" value="ECO:0007669"/>
    <property type="project" value="UniProtKB-UniRule"/>
</dbReference>